<comment type="subunit">
    <text evidence="4 8">Homotetramer.</text>
</comment>
<feature type="binding site" evidence="7">
    <location>
        <position position="142"/>
    </location>
    <ligand>
        <name>substrate</name>
    </ligand>
</feature>
<keyword evidence="12" id="KW-1185">Reference proteome</keyword>
<dbReference type="EC" id="3.5.2.17" evidence="8"/>
<dbReference type="InterPro" id="IPR000895">
    <property type="entry name" value="Transthyretin/HIU_hydrolase"/>
</dbReference>
<comment type="catalytic activity">
    <reaction evidence="1 8">
        <text>5-hydroxyisourate + H2O = 5-hydroxy-2-oxo-4-ureido-2,5-dihydro-1H-imidazole-5-carboxylate + H(+)</text>
        <dbReference type="Rhea" id="RHEA:23736"/>
        <dbReference type="ChEBI" id="CHEBI:15377"/>
        <dbReference type="ChEBI" id="CHEBI:15378"/>
        <dbReference type="ChEBI" id="CHEBI:18072"/>
        <dbReference type="ChEBI" id="CHEBI:58639"/>
        <dbReference type="EC" id="3.5.2.17"/>
    </reaction>
</comment>
<gene>
    <name evidence="11" type="ORF">HD842_003267</name>
</gene>
<dbReference type="GO" id="GO:0006144">
    <property type="term" value="P:purine nucleobase metabolic process"/>
    <property type="evidence" value="ECO:0007669"/>
    <property type="project" value="UniProtKB-KW"/>
</dbReference>
<organism evidence="11 12">
    <name type="scientific">Massilia aurea</name>
    <dbReference type="NCBI Taxonomy" id="373040"/>
    <lineage>
        <taxon>Bacteria</taxon>
        <taxon>Pseudomonadati</taxon>
        <taxon>Pseudomonadota</taxon>
        <taxon>Betaproteobacteria</taxon>
        <taxon>Burkholderiales</taxon>
        <taxon>Oxalobacteraceae</taxon>
        <taxon>Telluria group</taxon>
        <taxon>Massilia</taxon>
    </lineage>
</organism>
<comment type="caution">
    <text evidence="11">The sequence shown here is derived from an EMBL/GenBank/DDBJ whole genome shotgun (WGS) entry which is preliminary data.</text>
</comment>
<dbReference type="PANTHER" id="PTHR10395:SF7">
    <property type="entry name" value="5-HYDROXYISOURATE HYDROLASE"/>
    <property type="match status" value="1"/>
</dbReference>
<evidence type="ECO:0000313" key="11">
    <source>
        <dbReference type="EMBL" id="MBB6135109.1"/>
    </source>
</evidence>
<evidence type="ECO:0000256" key="3">
    <source>
        <dbReference type="ARBA" id="ARBA00009850"/>
    </source>
</evidence>
<evidence type="ECO:0000256" key="2">
    <source>
        <dbReference type="ARBA" id="ARBA00002704"/>
    </source>
</evidence>
<dbReference type="RefSeq" id="WP_183555757.1">
    <property type="nucleotide sequence ID" value="NZ_JACHBX010000003.1"/>
</dbReference>
<evidence type="ECO:0000256" key="5">
    <source>
        <dbReference type="ARBA" id="ARBA00022631"/>
    </source>
</evidence>
<dbReference type="Proteomes" id="UP000540787">
    <property type="component" value="Unassembled WGS sequence"/>
</dbReference>
<dbReference type="PANTHER" id="PTHR10395">
    <property type="entry name" value="URICASE AND TRANSTHYRETIN-RELATED"/>
    <property type="match status" value="1"/>
</dbReference>
<dbReference type="SMART" id="SM00095">
    <property type="entry name" value="TR_THY"/>
    <property type="match status" value="1"/>
</dbReference>
<name>A0A7W9X2C8_9BURK</name>
<dbReference type="InterPro" id="IPR023416">
    <property type="entry name" value="Transthyretin/HIU_hydrolase_d"/>
</dbReference>
<dbReference type="Pfam" id="PF00576">
    <property type="entry name" value="Transthyretin"/>
    <property type="match status" value="1"/>
</dbReference>
<evidence type="ECO:0000256" key="7">
    <source>
        <dbReference type="PIRSR" id="PIRSR600895-51"/>
    </source>
</evidence>
<accession>A0A7W9X2C8</accession>
<evidence type="ECO:0000259" key="10">
    <source>
        <dbReference type="SMART" id="SM00095"/>
    </source>
</evidence>
<feature type="binding site" evidence="7">
    <location>
        <position position="77"/>
    </location>
    <ligand>
        <name>substrate</name>
    </ligand>
</feature>
<protein>
    <recommendedName>
        <fullName evidence="8">5-hydroxyisourate hydrolase</fullName>
        <shortName evidence="8">HIU hydrolase</shortName>
        <shortName evidence="8">HIUHase</shortName>
        <ecNumber evidence="8">3.5.2.17</ecNumber>
    </recommendedName>
</protein>
<feature type="binding site" evidence="7">
    <location>
        <position position="39"/>
    </location>
    <ligand>
        <name>substrate</name>
    </ligand>
</feature>
<evidence type="ECO:0000256" key="1">
    <source>
        <dbReference type="ARBA" id="ARBA00001043"/>
    </source>
</evidence>
<feature type="signal peptide" evidence="9">
    <location>
        <begin position="1"/>
        <end position="23"/>
    </location>
</feature>
<evidence type="ECO:0000256" key="4">
    <source>
        <dbReference type="ARBA" id="ARBA00011881"/>
    </source>
</evidence>
<sequence length="145" mass="15454">MKFLQTLLVMTLGVAAHCPSAAAATTVAPATAINPLSVHVLNLQDGLPSADVAVTLEQRVGDGWTMLGEGVTNAQGRIPALFPAGVAMVRGTYRVTFKTGKWFAEHKSPTFFPEIPVIFTADGSVPHYHVPLLLSPYGYSTYRGN</sequence>
<dbReference type="InterPro" id="IPR036817">
    <property type="entry name" value="Transthyretin/HIU_hydrolase_sf"/>
</dbReference>
<evidence type="ECO:0000313" key="12">
    <source>
        <dbReference type="Proteomes" id="UP000540787"/>
    </source>
</evidence>
<feature type="domain" description="Transthyretin/hydroxyisourate hydrolase" evidence="10">
    <location>
        <begin position="31"/>
        <end position="145"/>
    </location>
</feature>
<dbReference type="SUPFAM" id="SSF49472">
    <property type="entry name" value="Transthyretin (synonym: prealbumin)"/>
    <property type="match status" value="1"/>
</dbReference>
<keyword evidence="6 8" id="KW-0378">Hydrolase</keyword>
<keyword evidence="5 8" id="KW-0659">Purine metabolism</keyword>
<evidence type="ECO:0000256" key="9">
    <source>
        <dbReference type="SAM" id="SignalP"/>
    </source>
</evidence>
<dbReference type="Gene3D" id="2.60.40.180">
    <property type="entry name" value="Transthyretin/hydroxyisourate hydrolase domain"/>
    <property type="match status" value="1"/>
</dbReference>
<dbReference type="PRINTS" id="PR00189">
    <property type="entry name" value="TRNSTHYRETIN"/>
</dbReference>
<dbReference type="EMBL" id="JACHBX010000003">
    <property type="protein sequence ID" value="MBB6135109.1"/>
    <property type="molecule type" value="Genomic_DNA"/>
</dbReference>
<comment type="function">
    <text evidence="2">Catalyzes the hydrolysis of 5-hydroxyisourate (HIU) to 2-oxo-4-hydroxy-4-carboxy-5-ureidoimidazoline (OHCU).</text>
</comment>
<comment type="similarity">
    <text evidence="3 8">Belongs to the transthyretin family. 5-hydroxyisourate hydrolase subfamily.</text>
</comment>
<feature type="chain" id="PRO_5031049421" description="5-hydroxyisourate hydrolase" evidence="9">
    <location>
        <begin position="24"/>
        <end position="145"/>
    </location>
</feature>
<proteinExistence type="inferred from homology"/>
<dbReference type="AlphaFoldDB" id="A0A7W9X2C8"/>
<keyword evidence="9" id="KW-0732">Signal</keyword>
<dbReference type="PROSITE" id="PS00769">
    <property type="entry name" value="TRANSTHYRETIN_2"/>
    <property type="match status" value="1"/>
</dbReference>
<dbReference type="GO" id="GO:0033971">
    <property type="term" value="F:hydroxyisourate hydrolase activity"/>
    <property type="evidence" value="ECO:0007669"/>
    <property type="project" value="UniProtKB-EC"/>
</dbReference>
<dbReference type="CDD" id="cd05822">
    <property type="entry name" value="TLP_HIUase"/>
    <property type="match status" value="1"/>
</dbReference>
<dbReference type="InterPro" id="IPR023419">
    <property type="entry name" value="Transthyretin_CS"/>
</dbReference>
<dbReference type="NCBIfam" id="TIGR02962">
    <property type="entry name" value="hdxy_isourate"/>
    <property type="match status" value="1"/>
</dbReference>
<evidence type="ECO:0000256" key="8">
    <source>
        <dbReference type="RuleBase" id="RU361270"/>
    </source>
</evidence>
<evidence type="ECO:0000256" key="6">
    <source>
        <dbReference type="ARBA" id="ARBA00022801"/>
    </source>
</evidence>
<dbReference type="InterPro" id="IPR014306">
    <property type="entry name" value="Hydroxyisourate_hydrolase"/>
</dbReference>
<reference evidence="11 12" key="1">
    <citation type="submission" date="2020-08" db="EMBL/GenBank/DDBJ databases">
        <title>The Agave Microbiome: Exploring the role of microbial communities in plant adaptations to desert environments.</title>
        <authorList>
            <person name="Partida-Martinez L.P."/>
        </authorList>
    </citation>
    <scope>NUCLEOTIDE SEQUENCE [LARGE SCALE GENOMIC DNA]</scope>
    <source>
        <strain evidence="11 12">AT3.2</strain>
    </source>
</reference>